<proteinExistence type="inferred from homology"/>
<evidence type="ECO:0000256" key="8">
    <source>
        <dbReference type="RuleBase" id="RU000461"/>
    </source>
</evidence>
<dbReference type="GO" id="GO:0020037">
    <property type="term" value="F:heme binding"/>
    <property type="evidence" value="ECO:0007669"/>
    <property type="project" value="InterPro"/>
</dbReference>
<dbReference type="InterPro" id="IPR017972">
    <property type="entry name" value="Cyt_P450_CS"/>
</dbReference>
<dbReference type="GO" id="GO:0036199">
    <property type="term" value="F:cholest-4-en-3-one 26-monooxygenase activity"/>
    <property type="evidence" value="ECO:0007669"/>
    <property type="project" value="TreeGrafter"/>
</dbReference>
<keyword evidence="7 8" id="KW-0503">Monooxygenase</keyword>
<reference evidence="9" key="3">
    <citation type="submission" date="2020-02" db="EMBL/GenBank/DDBJ databases">
        <authorList>
            <person name="Matsumoto Y."/>
            <person name="Kinjo T."/>
            <person name="Motooka D."/>
            <person name="Nabeya D."/>
            <person name="Jung N."/>
            <person name="Uechi K."/>
            <person name="Horii T."/>
            <person name="Iida T."/>
            <person name="Fujita J."/>
            <person name="Nakamura S."/>
        </authorList>
    </citation>
    <scope>NUCLEOTIDE SEQUENCE</scope>
    <source>
        <strain evidence="9">JCM 12687</strain>
        <plasmid evidence="9">pJCM12687</plasmid>
    </source>
</reference>
<dbReference type="PRINTS" id="PR00385">
    <property type="entry name" value="P450"/>
</dbReference>
<dbReference type="CDD" id="cd11078">
    <property type="entry name" value="CYP130-like"/>
    <property type="match status" value="1"/>
</dbReference>
<dbReference type="RefSeq" id="WP_083130787.1">
    <property type="nucleotide sequence ID" value="NZ_AP022607.1"/>
</dbReference>
<reference evidence="10 11" key="1">
    <citation type="submission" date="2016-12" db="EMBL/GenBank/DDBJ databases">
        <title>The new phylogeny of genus Mycobacterium.</title>
        <authorList>
            <person name="Tortoli E."/>
            <person name="Trovato A."/>
            <person name="Cirillo D.M."/>
        </authorList>
    </citation>
    <scope>NUCLEOTIDE SEQUENCE [LARGE SCALE GENOMIC DNA]</scope>
    <source>
        <strain evidence="10 11">DSM 44624</strain>
    </source>
</reference>
<dbReference type="PROSITE" id="PS00086">
    <property type="entry name" value="CYTOCHROME_P450"/>
    <property type="match status" value="1"/>
</dbReference>
<keyword evidence="5 8" id="KW-0560">Oxidoreductase</keyword>
<sequence>MTTSTLGDSINYDPYDFEVDADPYPTFRRLRDEAPIYYNRKYDFYALSRYDDIKKASLEWQIYQSGHGSVLELIKSGAPIPPGFILFEDPPVHDLHRGLLARVFTMRRIAEIEPKVRAFCVATLDPLIDHGSFDFVADFGSEIPMRTIGMMLGIPDADQPQHRQRIDEGFKLDSGDASPDGSAALLNLLDAERFGSYIDYRQQHPADDVMTDLLNATYTDTDGREKRLDKVAIQTYVGLLAAAGNETTVRLIGWAGKVLAEHPDQRRQLAENPSLIPGAIEELLRYEAPSPVQARYVAHDVEHYGTTVPQGSVMLLLTASANRDERMFADPDRFDIHRKARQHLAFGFGIHHCLGAHLARLEARVALEEVLKRFPEWEVDWDNAVQAHTSTVRGWERLPVITGTVR</sequence>
<dbReference type="Proteomes" id="UP000192441">
    <property type="component" value="Unassembled WGS sequence"/>
</dbReference>
<evidence type="ECO:0000256" key="7">
    <source>
        <dbReference type="ARBA" id="ARBA00023033"/>
    </source>
</evidence>
<dbReference type="OrthoDB" id="502624at2"/>
<keyword evidence="12" id="KW-1185">Reference proteome</keyword>
<dbReference type="EMBL" id="AP022607">
    <property type="protein sequence ID" value="BBZ14878.1"/>
    <property type="molecule type" value="Genomic_DNA"/>
</dbReference>
<gene>
    <name evidence="10" type="ORF">BST20_07540</name>
    <name evidence="9" type="ORF">MBRA_50730</name>
</gene>
<dbReference type="FunFam" id="1.10.630.10:FF:000018">
    <property type="entry name" value="Cytochrome P450 monooxygenase"/>
    <property type="match status" value="1"/>
</dbReference>
<organism evidence="10 11">
    <name type="scientific">Mycobacterium branderi</name>
    <dbReference type="NCBI Taxonomy" id="43348"/>
    <lineage>
        <taxon>Bacteria</taxon>
        <taxon>Bacillati</taxon>
        <taxon>Actinomycetota</taxon>
        <taxon>Actinomycetes</taxon>
        <taxon>Mycobacteriales</taxon>
        <taxon>Mycobacteriaceae</taxon>
        <taxon>Mycobacterium</taxon>
    </lineage>
</organism>
<dbReference type="GO" id="GO:0006707">
    <property type="term" value="P:cholesterol catabolic process"/>
    <property type="evidence" value="ECO:0007669"/>
    <property type="project" value="TreeGrafter"/>
</dbReference>
<evidence type="ECO:0000313" key="10">
    <source>
        <dbReference type="EMBL" id="ORA40376.1"/>
    </source>
</evidence>
<keyword evidence="6 8" id="KW-0408">Iron</keyword>
<evidence type="ECO:0000313" key="9">
    <source>
        <dbReference type="EMBL" id="BBZ14878.1"/>
    </source>
</evidence>
<accession>A0A7I7WFY0</accession>
<comment type="similarity">
    <text evidence="2 8">Belongs to the cytochrome P450 family.</text>
</comment>
<keyword evidence="4 8" id="KW-0479">Metal-binding</keyword>
<evidence type="ECO:0000256" key="3">
    <source>
        <dbReference type="ARBA" id="ARBA00022617"/>
    </source>
</evidence>
<keyword evidence="3 8" id="KW-0349">Heme</keyword>
<dbReference type="Gene3D" id="1.10.630.10">
    <property type="entry name" value="Cytochrome P450"/>
    <property type="match status" value="1"/>
</dbReference>
<geneLocation type="plasmid" evidence="9 12">
    <name>pJCM12687</name>
</geneLocation>
<dbReference type="InterPro" id="IPR002397">
    <property type="entry name" value="Cyt_P450_B"/>
</dbReference>
<keyword evidence="9" id="KW-0614">Plasmid</keyword>
<dbReference type="GO" id="GO:0008395">
    <property type="term" value="F:steroid hydroxylase activity"/>
    <property type="evidence" value="ECO:0007669"/>
    <property type="project" value="TreeGrafter"/>
</dbReference>
<dbReference type="AlphaFoldDB" id="A0A7I7WFY0"/>
<dbReference type="SUPFAM" id="SSF48264">
    <property type="entry name" value="Cytochrome P450"/>
    <property type="match status" value="1"/>
</dbReference>
<comment type="cofactor">
    <cofactor evidence="1">
        <name>heme</name>
        <dbReference type="ChEBI" id="CHEBI:30413"/>
    </cofactor>
</comment>
<evidence type="ECO:0000256" key="5">
    <source>
        <dbReference type="ARBA" id="ARBA00023002"/>
    </source>
</evidence>
<dbReference type="PANTHER" id="PTHR46696">
    <property type="entry name" value="P450, PUTATIVE (EUROFUNG)-RELATED"/>
    <property type="match status" value="1"/>
</dbReference>
<evidence type="ECO:0000256" key="2">
    <source>
        <dbReference type="ARBA" id="ARBA00010617"/>
    </source>
</evidence>
<dbReference type="PANTHER" id="PTHR46696:SF4">
    <property type="entry name" value="BIOTIN BIOSYNTHESIS CYTOCHROME P450"/>
    <property type="match status" value="1"/>
</dbReference>
<evidence type="ECO:0000256" key="4">
    <source>
        <dbReference type="ARBA" id="ARBA00022723"/>
    </source>
</evidence>
<dbReference type="GO" id="GO:0005506">
    <property type="term" value="F:iron ion binding"/>
    <property type="evidence" value="ECO:0007669"/>
    <property type="project" value="InterPro"/>
</dbReference>
<dbReference type="EMBL" id="MVHM01000002">
    <property type="protein sequence ID" value="ORA40376.1"/>
    <property type="molecule type" value="Genomic_DNA"/>
</dbReference>
<evidence type="ECO:0000256" key="6">
    <source>
        <dbReference type="ARBA" id="ARBA00023004"/>
    </source>
</evidence>
<dbReference type="InterPro" id="IPR036396">
    <property type="entry name" value="Cyt_P450_sf"/>
</dbReference>
<dbReference type="InterPro" id="IPR001128">
    <property type="entry name" value="Cyt_P450"/>
</dbReference>
<dbReference type="PRINTS" id="PR00359">
    <property type="entry name" value="BP450"/>
</dbReference>
<evidence type="ECO:0000313" key="11">
    <source>
        <dbReference type="Proteomes" id="UP000192441"/>
    </source>
</evidence>
<dbReference type="Proteomes" id="UP000467379">
    <property type="component" value="Plasmid pJCM12687"/>
</dbReference>
<reference evidence="9 12" key="2">
    <citation type="journal article" date="2019" name="Emerg. Microbes Infect.">
        <title>Comprehensive subspecies identification of 175 nontuberculous mycobacteria species based on 7547 genomic profiles.</title>
        <authorList>
            <person name="Matsumoto Y."/>
            <person name="Kinjo T."/>
            <person name="Motooka D."/>
            <person name="Nabeya D."/>
            <person name="Jung N."/>
            <person name="Uechi K."/>
            <person name="Horii T."/>
            <person name="Iida T."/>
            <person name="Fujita J."/>
            <person name="Nakamura S."/>
        </authorList>
    </citation>
    <scope>NUCLEOTIDE SEQUENCE [LARGE SCALE GENOMIC DNA]</scope>
    <source>
        <strain evidence="9 12">JCM 12687</strain>
        <plasmid evidence="9">pJCM12687</plasmid>
    </source>
</reference>
<dbReference type="Pfam" id="PF00067">
    <property type="entry name" value="p450"/>
    <property type="match status" value="1"/>
</dbReference>
<evidence type="ECO:0000256" key="1">
    <source>
        <dbReference type="ARBA" id="ARBA00001971"/>
    </source>
</evidence>
<name>A0A7I7WFY0_9MYCO</name>
<evidence type="ECO:0000313" key="12">
    <source>
        <dbReference type="Proteomes" id="UP000467379"/>
    </source>
</evidence>
<protein>
    <submittedName>
        <fullName evidence="9 10">Cytochrome</fullName>
    </submittedName>
</protein>